<dbReference type="Proteomes" id="UP001160390">
    <property type="component" value="Unassembled WGS sequence"/>
</dbReference>
<organism evidence="3 4">
    <name type="scientific">Clonostachys chloroleuca</name>
    <dbReference type="NCBI Taxonomy" id="1926264"/>
    <lineage>
        <taxon>Eukaryota</taxon>
        <taxon>Fungi</taxon>
        <taxon>Dikarya</taxon>
        <taxon>Ascomycota</taxon>
        <taxon>Pezizomycotina</taxon>
        <taxon>Sordariomycetes</taxon>
        <taxon>Hypocreomycetidae</taxon>
        <taxon>Hypocreales</taxon>
        <taxon>Bionectriaceae</taxon>
        <taxon>Clonostachys</taxon>
    </lineage>
</organism>
<feature type="region of interest" description="Disordered" evidence="1">
    <location>
        <begin position="409"/>
        <end position="442"/>
    </location>
</feature>
<feature type="chain" id="PRO_5041251477" description="Saponin hydrolase" evidence="2">
    <location>
        <begin position="19"/>
        <end position="636"/>
    </location>
</feature>
<keyword evidence="4" id="KW-1185">Reference proteome</keyword>
<evidence type="ECO:0000256" key="1">
    <source>
        <dbReference type="SAM" id="MobiDB-lite"/>
    </source>
</evidence>
<sequence length="636" mass="68685">MLAMQLLTAFAISLAGQGSLVTAAAIEPRSENSIPRPPPKPEPVHLERLPLPPGISDDAPGACTNKINPRGTGCMPVKSLRAFQSGEFLPDGKHVLALVPYIGSPLAPDPASIYNGSQIIIIKTDGSEFSNGDKWKCITCGVPAENAVGQTPTYDYPQAFDDGKRILFGSNIADCGDHLLISDGCTPDQLHVYPIHWDVSADGSGVDGSIRELRLHPDNVHLGFSSFTIGAKLGQFAYFGRLKFNPKPTTGLPLAPRYDLIKVYRLYRTDLPAPVAAQGTQLTLNTSAISVGELRGFSGRGDEAVYVGNPVESCNLDIFAVGLQSGRVRRITSDPGYVDPIEASPDGKWWAIMDTRGTDRQTFLAGMRNVPPLIDLVTTTVSSSIRNNGQRRFFSPWLLDAYGDRQSDNYYGQKINGPGSSKSGSGDLRDPEWNGQADPQWSPDSTQVVYWEAHVEAPACGGINPLPCYPSKEPDGKDIRIVLATFTDRRPAKYTPVDTVSDDIPWAELYVPGSSTPDRKGVPPGRYTLDAKASGYAEVAITPAQVAVTYHNYSNDGKIFLNGWENATTASDSLTQSHVDWYSNLTQTGPGIYNTKKTSADGFHITIDVLTNEFNANGTLTTTIDGKKYSSPPNGT</sequence>
<comment type="caution">
    <text evidence="3">The sequence shown here is derived from an EMBL/GenBank/DDBJ whole genome shotgun (WGS) entry which is preliminary data.</text>
</comment>
<accession>A0AA35M3D8</accession>
<name>A0AA35M3D8_9HYPO</name>
<gene>
    <name evidence="3" type="ORF">CCHLO57077_00011921</name>
</gene>
<dbReference type="InterPro" id="IPR011042">
    <property type="entry name" value="6-blade_b-propeller_TolB-like"/>
</dbReference>
<evidence type="ECO:0000313" key="4">
    <source>
        <dbReference type="Proteomes" id="UP001160390"/>
    </source>
</evidence>
<keyword evidence="2" id="KW-0732">Signal</keyword>
<protein>
    <recommendedName>
        <fullName evidence="5">Saponin hydrolase</fullName>
    </recommendedName>
</protein>
<evidence type="ECO:0000313" key="3">
    <source>
        <dbReference type="EMBL" id="CAI6089469.1"/>
    </source>
</evidence>
<dbReference type="Gene3D" id="2.120.10.30">
    <property type="entry name" value="TolB, C-terminal domain"/>
    <property type="match status" value="1"/>
</dbReference>
<proteinExistence type="predicted"/>
<feature type="signal peptide" evidence="2">
    <location>
        <begin position="1"/>
        <end position="18"/>
    </location>
</feature>
<reference evidence="3" key="1">
    <citation type="submission" date="2023-01" db="EMBL/GenBank/DDBJ databases">
        <authorList>
            <person name="Piombo E."/>
        </authorList>
    </citation>
    <scope>NUCLEOTIDE SEQUENCE</scope>
</reference>
<dbReference type="SUPFAM" id="SSF82171">
    <property type="entry name" value="DPP6 N-terminal domain-like"/>
    <property type="match status" value="1"/>
</dbReference>
<dbReference type="EMBL" id="CABFNP030001008">
    <property type="protein sequence ID" value="CAI6089469.1"/>
    <property type="molecule type" value="Genomic_DNA"/>
</dbReference>
<evidence type="ECO:0008006" key="5">
    <source>
        <dbReference type="Google" id="ProtNLM"/>
    </source>
</evidence>
<evidence type="ECO:0000256" key="2">
    <source>
        <dbReference type="SAM" id="SignalP"/>
    </source>
</evidence>
<dbReference type="AlphaFoldDB" id="A0AA35M3D8"/>